<dbReference type="Proteomes" id="UP001444661">
    <property type="component" value="Unassembled WGS sequence"/>
</dbReference>
<accession>A0ABR1SZ29</accession>
<dbReference type="InterPro" id="IPR009057">
    <property type="entry name" value="Homeodomain-like_sf"/>
</dbReference>
<name>A0ABR1SZ29_9PEZI</name>
<keyword evidence="4" id="KW-1185">Reference proteome</keyword>
<evidence type="ECO:0000313" key="3">
    <source>
        <dbReference type="EMBL" id="KAK8039582.1"/>
    </source>
</evidence>
<reference evidence="3 4" key="1">
    <citation type="submission" date="2023-01" db="EMBL/GenBank/DDBJ databases">
        <title>Analysis of 21 Apiospora genomes using comparative genomics revels a genus with tremendous synthesis potential of carbohydrate active enzymes and secondary metabolites.</title>
        <authorList>
            <person name="Sorensen T."/>
        </authorList>
    </citation>
    <scope>NUCLEOTIDE SEQUENCE [LARGE SCALE GENOMIC DNA]</scope>
    <source>
        <strain evidence="3 4">CBS 33761</strain>
    </source>
</reference>
<dbReference type="EMBL" id="JAQQWK010000006">
    <property type="protein sequence ID" value="KAK8039582.1"/>
    <property type="molecule type" value="Genomic_DNA"/>
</dbReference>
<evidence type="ECO:0000259" key="2">
    <source>
        <dbReference type="PROSITE" id="PS50090"/>
    </source>
</evidence>
<evidence type="ECO:0000313" key="4">
    <source>
        <dbReference type="Proteomes" id="UP001444661"/>
    </source>
</evidence>
<feature type="domain" description="Myb-like" evidence="2">
    <location>
        <begin position="29"/>
        <end position="81"/>
    </location>
</feature>
<dbReference type="InterPro" id="IPR001005">
    <property type="entry name" value="SANT/Myb"/>
</dbReference>
<protein>
    <recommendedName>
        <fullName evidence="2">Myb-like domain-containing protein</fullName>
    </recommendedName>
</protein>
<proteinExistence type="predicted"/>
<gene>
    <name evidence="3" type="ORF">PG993_007993</name>
</gene>
<dbReference type="SUPFAM" id="SSF46689">
    <property type="entry name" value="Homeodomain-like"/>
    <property type="match status" value="1"/>
</dbReference>
<evidence type="ECO:0000256" key="1">
    <source>
        <dbReference type="SAM" id="MobiDB-lite"/>
    </source>
</evidence>
<organism evidence="3 4">
    <name type="scientific">Apiospora rasikravindrae</name>
    <dbReference type="NCBI Taxonomy" id="990691"/>
    <lineage>
        <taxon>Eukaryota</taxon>
        <taxon>Fungi</taxon>
        <taxon>Dikarya</taxon>
        <taxon>Ascomycota</taxon>
        <taxon>Pezizomycotina</taxon>
        <taxon>Sordariomycetes</taxon>
        <taxon>Xylariomycetidae</taxon>
        <taxon>Amphisphaeriales</taxon>
        <taxon>Apiosporaceae</taxon>
        <taxon>Apiospora</taxon>
    </lineage>
</organism>
<dbReference type="PROSITE" id="PS50090">
    <property type="entry name" value="MYB_LIKE"/>
    <property type="match status" value="1"/>
</dbReference>
<feature type="compositionally biased region" description="Low complexity" evidence="1">
    <location>
        <begin position="194"/>
        <end position="211"/>
    </location>
</feature>
<comment type="caution">
    <text evidence="3">The sequence shown here is derived from an EMBL/GenBank/DDBJ whole genome shotgun (WGS) entry which is preliminary data.</text>
</comment>
<sequence>MPGKGKGNGKGKEAVKTVPAPPSPAASPKWDGESDQALLNIILRLGEFHIRNWDAIYREFHEVQRFPNTRNSCQTRWSRTLRDEFHTRVRYLDRSDYDIPQQATHHEVMSASTDSNPEREDIAYAESSQSRPKRVISVSDGFGGGSQHGRHAYPASSVPAILPRTNPHNRLFSVPEEGENTTTAGSSSRHGRHASSSSAPPAFSGSSHSSLPPVPPPVPDNNNAANTPTLLYDMHGHYMGKIAVKDGFRTIEIKDTFNISLPMATPGMNQTRQYQQEEPDDYLFNAYNGATFGLDDFPLFPEAHQFDIEPLIEAGAFGSARDEEQME</sequence>
<feature type="region of interest" description="Disordered" evidence="1">
    <location>
        <begin position="1"/>
        <end position="32"/>
    </location>
</feature>
<feature type="region of interest" description="Disordered" evidence="1">
    <location>
        <begin position="123"/>
        <end position="226"/>
    </location>
</feature>